<accession>A0AA85JQM4</accession>
<keyword evidence="3" id="KW-0863">Zinc-finger</keyword>
<proteinExistence type="predicted"/>
<protein>
    <recommendedName>
        <fullName evidence="5">Rubicon Homology domain-containing protein</fullName>
    </recommendedName>
</protein>
<dbReference type="Proteomes" id="UP000050795">
    <property type="component" value="Unassembled WGS sequence"/>
</dbReference>
<keyword evidence="1" id="KW-0479">Metal-binding</keyword>
<dbReference type="Pfam" id="PF13901">
    <property type="entry name" value="RH_dom"/>
    <property type="match status" value="1"/>
</dbReference>
<dbReference type="SMART" id="SM01175">
    <property type="entry name" value="DUF4206"/>
    <property type="match status" value="1"/>
</dbReference>
<evidence type="ECO:0000313" key="8">
    <source>
        <dbReference type="WBParaSite" id="TREG1_45460.3"/>
    </source>
</evidence>
<evidence type="ECO:0000313" key="6">
    <source>
        <dbReference type="Proteomes" id="UP000050795"/>
    </source>
</evidence>
<dbReference type="InterPro" id="IPR025258">
    <property type="entry name" value="RH_dom"/>
</dbReference>
<dbReference type="GO" id="GO:0008270">
    <property type="term" value="F:zinc ion binding"/>
    <property type="evidence" value="ECO:0007669"/>
    <property type="project" value="UniProtKB-KW"/>
</dbReference>
<sequence>MERPWDLTNREQIYPTGSNNLLRLAGSSWIEPLKTSECTNRIINVTSFETECQTSPSFPEDNTDSIIGLSKSENLASLQDDNWAVVGDDLLLTIMEEDVERLVELFPGACKFDYENGENSVFFGRCKRCSVRLKPNHAFLDYYDACFYCVNCHQLQEAVIPRDIITNWDFSPKPVSQITHQFLSALHNRPVINLAKLNPILYAAIPDLYLIRQLRRTLVLLWHQIVQCDGKTVRKLRDCFHSRMYMLRNISDIDVYSVIDLILAHSSKLKELLKNAIENIALAHVYQCQVCRRRALLCDYCDELSKPIWTHEFSTYKHCINPGCSKVMHISCLIMSDKELMSSIGCCFERQFVSTPPKDCSELISLDIQCISCRDYRLSFSTNNQVIGHYADPFIIPKT</sequence>
<organism evidence="6 7">
    <name type="scientific">Trichobilharzia regenti</name>
    <name type="common">Nasal bird schistosome</name>
    <dbReference type="NCBI Taxonomy" id="157069"/>
    <lineage>
        <taxon>Eukaryota</taxon>
        <taxon>Metazoa</taxon>
        <taxon>Spiralia</taxon>
        <taxon>Lophotrochozoa</taxon>
        <taxon>Platyhelminthes</taxon>
        <taxon>Trematoda</taxon>
        <taxon>Digenea</taxon>
        <taxon>Strigeidida</taxon>
        <taxon>Schistosomatoidea</taxon>
        <taxon>Schistosomatidae</taxon>
        <taxon>Trichobilharzia</taxon>
    </lineage>
</organism>
<dbReference type="AlphaFoldDB" id="A0AA85JQM4"/>
<keyword evidence="4" id="KW-0862">Zinc</keyword>
<evidence type="ECO:0000259" key="5">
    <source>
        <dbReference type="SMART" id="SM01175"/>
    </source>
</evidence>
<dbReference type="PANTHER" id="PTHR12326">
    <property type="entry name" value="PLECKSTRIN HOMOLOGY DOMAIN CONTAINING PROTEIN"/>
    <property type="match status" value="1"/>
</dbReference>
<dbReference type="WBParaSite" id="TREG1_45460.2">
    <property type="protein sequence ID" value="TREG1_45460.2"/>
    <property type="gene ID" value="TREG1_45460"/>
</dbReference>
<evidence type="ECO:0000256" key="4">
    <source>
        <dbReference type="ARBA" id="ARBA00022833"/>
    </source>
</evidence>
<evidence type="ECO:0000256" key="3">
    <source>
        <dbReference type="ARBA" id="ARBA00022771"/>
    </source>
</evidence>
<keyword evidence="2" id="KW-0677">Repeat</keyword>
<reference evidence="7 8" key="2">
    <citation type="submission" date="2023-11" db="UniProtKB">
        <authorList>
            <consortium name="WormBaseParasite"/>
        </authorList>
    </citation>
    <scope>IDENTIFICATION</scope>
</reference>
<evidence type="ECO:0000256" key="2">
    <source>
        <dbReference type="ARBA" id="ARBA00022737"/>
    </source>
</evidence>
<dbReference type="PANTHER" id="PTHR12326:SF12">
    <property type="entry name" value="PLECKSTRIN HOMOLOGY AND RUN DOMAIN CONTAINING M1"/>
    <property type="match status" value="1"/>
</dbReference>
<evidence type="ECO:0000313" key="7">
    <source>
        <dbReference type="WBParaSite" id="TREG1_45460.2"/>
    </source>
</evidence>
<dbReference type="WBParaSite" id="TREG1_45460.4">
    <property type="protein sequence ID" value="TREG1_45460.4"/>
    <property type="gene ID" value="TREG1_45460"/>
</dbReference>
<dbReference type="WBParaSite" id="TREG1_45460.3">
    <property type="protein sequence ID" value="TREG1_45460.3"/>
    <property type="gene ID" value="TREG1_45460"/>
</dbReference>
<evidence type="ECO:0000256" key="1">
    <source>
        <dbReference type="ARBA" id="ARBA00022723"/>
    </source>
</evidence>
<reference evidence="6" key="1">
    <citation type="submission" date="2022-06" db="EMBL/GenBank/DDBJ databases">
        <authorList>
            <person name="Berger JAMES D."/>
            <person name="Berger JAMES D."/>
        </authorList>
    </citation>
    <scope>NUCLEOTIDE SEQUENCE [LARGE SCALE GENOMIC DNA]</scope>
</reference>
<name>A0AA85JQM4_TRIRE</name>
<keyword evidence="6" id="KW-1185">Reference proteome</keyword>
<dbReference type="InterPro" id="IPR051366">
    <property type="entry name" value="DEF8"/>
</dbReference>
<feature type="domain" description="Rubicon Homology" evidence="5">
    <location>
        <begin position="142"/>
        <end position="331"/>
    </location>
</feature>